<dbReference type="Proteomes" id="UP001168821">
    <property type="component" value="Unassembled WGS sequence"/>
</dbReference>
<name>A0AA38IPV1_9CUCU</name>
<dbReference type="AlphaFoldDB" id="A0AA38IPV1"/>
<comment type="caution">
    <text evidence="9">The sequence shown here is derived from an EMBL/GenBank/DDBJ whole genome shotgun (WGS) entry which is preliminary data.</text>
</comment>
<keyword evidence="7" id="KW-0539">Nucleus</keyword>
<proteinExistence type="inferred from homology"/>
<feature type="domain" description="DDE Tnp4" evidence="8">
    <location>
        <begin position="50"/>
        <end position="206"/>
    </location>
</feature>
<evidence type="ECO:0000313" key="9">
    <source>
        <dbReference type="EMBL" id="KAJ3659283.1"/>
    </source>
</evidence>
<evidence type="ECO:0000256" key="3">
    <source>
        <dbReference type="ARBA" id="ARBA00006958"/>
    </source>
</evidence>
<keyword evidence="4" id="KW-0540">Nuclease</keyword>
<organism evidence="9 10">
    <name type="scientific">Zophobas morio</name>
    <dbReference type="NCBI Taxonomy" id="2755281"/>
    <lineage>
        <taxon>Eukaryota</taxon>
        <taxon>Metazoa</taxon>
        <taxon>Ecdysozoa</taxon>
        <taxon>Arthropoda</taxon>
        <taxon>Hexapoda</taxon>
        <taxon>Insecta</taxon>
        <taxon>Pterygota</taxon>
        <taxon>Neoptera</taxon>
        <taxon>Endopterygota</taxon>
        <taxon>Coleoptera</taxon>
        <taxon>Polyphaga</taxon>
        <taxon>Cucujiformia</taxon>
        <taxon>Tenebrionidae</taxon>
        <taxon>Zophobas</taxon>
    </lineage>
</organism>
<accession>A0AA38IPV1</accession>
<gene>
    <name evidence="9" type="ORF">Zmor_010979</name>
</gene>
<comment type="cofactor">
    <cofactor evidence="1">
        <name>a divalent metal cation</name>
        <dbReference type="ChEBI" id="CHEBI:60240"/>
    </cofactor>
</comment>
<evidence type="ECO:0000256" key="7">
    <source>
        <dbReference type="ARBA" id="ARBA00023242"/>
    </source>
</evidence>
<protein>
    <recommendedName>
        <fullName evidence="8">DDE Tnp4 domain-containing protein</fullName>
    </recommendedName>
</protein>
<evidence type="ECO:0000313" key="10">
    <source>
        <dbReference type="Proteomes" id="UP001168821"/>
    </source>
</evidence>
<evidence type="ECO:0000259" key="8">
    <source>
        <dbReference type="Pfam" id="PF13359"/>
    </source>
</evidence>
<reference evidence="9" key="1">
    <citation type="journal article" date="2023" name="G3 (Bethesda)">
        <title>Whole genome assemblies of Zophobas morio and Tenebrio molitor.</title>
        <authorList>
            <person name="Kaur S."/>
            <person name="Stinson S.A."/>
            <person name="diCenzo G.C."/>
        </authorList>
    </citation>
    <scope>NUCLEOTIDE SEQUENCE</scope>
    <source>
        <strain evidence="9">QUZm001</strain>
    </source>
</reference>
<evidence type="ECO:0000256" key="6">
    <source>
        <dbReference type="ARBA" id="ARBA00022801"/>
    </source>
</evidence>
<dbReference type="GO" id="GO:0004518">
    <property type="term" value="F:nuclease activity"/>
    <property type="evidence" value="ECO:0007669"/>
    <property type="project" value="UniProtKB-KW"/>
</dbReference>
<dbReference type="GO" id="GO:0005634">
    <property type="term" value="C:nucleus"/>
    <property type="evidence" value="ECO:0007669"/>
    <property type="project" value="UniProtKB-SubCell"/>
</dbReference>
<keyword evidence="10" id="KW-1185">Reference proteome</keyword>
<evidence type="ECO:0000256" key="2">
    <source>
        <dbReference type="ARBA" id="ARBA00004123"/>
    </source>
</evidence>
<dbReference type="GO" id="GO:0016787">
    <property type="term" value="F:hydrolase activity"/>
    <property type="evidence" value="ECO:0007669"/>
    <property type="project" value="UniProtKB-KW"/>
</dbReference>
<evidence type="ECO:0000256" key="5">
    <source>
        <dbReference type="ARBA" id="ARBA00022723"/>
    </source>
</evidence>
<dbReference type="EMBL" id="JALNTZ010000003">
    <property type="protein sequence ID" value="KAJ3659283.1"/>
    <property type="molecule type" value="Genomic_DNA"/>
</dbReference>
<dbReference type="PANTHER" id="PTHR22930">
    <property type="match status" value="1"/>
</dbReference>
<evidence type="ECO:0000256" key="4">
    <source>
        <dbReference type="ARBA" id="ARBA00022722"/>
    </source>
</evidence>
<comment type="subcellular location">
    <subcellularLocation>
        <location evidence="2">Nucleus</location>
    </subcellularLocation>
</comment>
<keyword evidence="6" id="KW-0378">Hydrolase</keyword>
<dbReference type="Pfam" id="PF13359">
    <property type="entry name" value="DDE_Tnp_4"/>
    <property type="match status" value="1"/>
</dbReference>
<comment type="similarity">
    <text evidence="3">Belongs to the HARBI1 family.</text>
</comment>
<sequence>MSRCINEVTNIVNQYLLHEWIVFPATENERNNFKREFYENFHFPRCLGAIDCTHVAIIAPPENYPALPYYCRKGFYSINCQIIVSSNLKILGLNARFPGSTHDSAIWQASNIKTTLQNLYLRGDDSLLIGDSGYPLQPFLITPFENPEENSPESRYNYHFIRARNVIERLNGVLKSRFRCLLKHRVLNYRPTVAGKIIYSCGVLHNIAQHYNDNLREDEIIEEDEEDDFNEIVMRDGNWHRRGEEVRNQIVQRFFT</sequence>
<keyword evidence="5" id="KW-0479">Metal-binding</keyword>
<dbReference type="PANTHER" id="PTHR22930:SF85">
    <property type="entry name" value="GH03217P-RELATED"/>
    <property type="match status" value="1"/>
</dbReference>
<evidence type="ECO:0000256" key="1">
    <source>
        <dbReference type="ARBA" id="ARBA00001968"/>
    </source>
</evidence>
<dbReference type="InterPro" id="IPR045249">
    <property type="entry name" value="HARBI1-like"/>
</dbReference>
<dbReference type="InterPro" id="IPR027806">
    <property type="entry name" value="HARBI1_dom"/>
</dbReference>
<dbReference type="GO" id="GO:0046872">
    <property type="term" value="F:metal ion binding"/>
    <property type="evidence" value="ECO:0007669"/>
    <property type="project" value="UniProtKB-KW"/>
</dbReference>